<protein>
    <submittedName>
        <fullName evidence="2">Uncharacterized protein</fullName>
    </submittedName>
</protein>
<keyword evidence="1" id="KW-0812">Transmembrane</keyword>
<comment type="caution">
    <text evidence="2">The sequence shown here is derived from an EMBL/GenBank/DDBJ whole genome shotgun (WGS) entry which is preliminary data.</text>
</comment>
<dbReference type="AlphaFoldDB" id="A0A7W9LIU8"/>
<organism evidence="2 3">
    <name type="scientific">Nonomuraea jabiensis</name>
    <dbReference type="NCBI Taxonomy" id="882448"/>
    <lineage>
        <taxon>Bacteria</taxon>
        <taxon>Bacillati</taxon>
        <taxon>Actinomycetota</taxon>
        <taxon>Actinomycetes</taxon>
        <taxon>Streptosporangiales</taxon>
        <taxon>Streptosporangiaceae</taxon>
        <taxon>Nonomuraea</taxon>
    </lineage>
</organism>
<name>A0A7W9LIU8_9ACTN</name>
<keyword evidence="1" id="KW-1133">Transmembrane helix</keyword>
<keyword evidence="1" id="KW-0472">Membrane</keyword>
<proteinExistence type="predicted"/>
<accession>A0A7W9LIU8</accession>
<sequence length="32" mass="3248">MSPSLDLAGHLVFGLGAVALLGVALQRVKSKV</sequence>
<keyword evidence="3" id="KW-1185">Reference proteome</keyword>
<evidence type="ECO:0000256" key="1">
    <source>
        <dbReference type="SAM" id="Phobius"/>
    </source>
</evidence>
<evidence type="ECO:0000313" key="3">
    <source>
        <dbReference type="Proteomes" id="UP000579153"/>
    </source>
</evidence>
<gene>
    <name evidence="2" type="ORF">HD596_012080</name>
</gene>
<feature type="transmembrane region" description="Helical" evidence="1">
    <location>
        <begin position="7"/>
        <end position="25"/>
    </location>
</feature>
<reference evidence="2 3" key="1">
    <citation type="submission" date="2020-08" db="EMBL/GenBank/DDBJ databases">
        <title>Sequencing the genomes of 1000 actinobacteria strains.</title>
        <authorList>
            <person name="Klenk H.-P."/>
        </authorList>
    </citation>
    <scope>NUCLEOTIDE SEQUENCE [LARGE SCALE GENOMIC DNA]</scope>
    <source>
        <strain evidence="2 3">DSM 45507</strain>
    </source>
</reference>
<evidence type="ECO:0000313" key="2">
    <source>
        <dbReference type="EMBL" id="MBB5785324.1"/>
    </source>
</evidence>
<dbReference type="Proteomes" id="UP000579153">
    <property type="component" value="Unassembled WGS sequence"/>
</dbReference>
<dbReference type="EMBL" id="JACHMB010000001">
    <property type="protein sequence ID" value="MBB5785324.1"/>
    <property type="molecule type" value="Genomic_DNA"/>
</dbReference>